<dbReference type="InterPro" id="IPR000477">
    <property type="entry name" value="RT_dom"/>
</dbReference>
<dbReference type="Proteomes" id="UP000299102">
    <property type="component" value="Unassembled WGS sequence"/>
</dbReference>
<comment type="caution">
    <text evidence="2">The sequence shown here is derived from an EMBL/GenBank/DDBJ whole genome shotgun (WGS) entry which is preliminary data.</text>
</comment>
<feature type="domain" description="Reverse transcriptase" evidence="1">
    <location>
        <begin position="1"/>
        <end position="96"/>
    </location>
</feature>
<dbReference type="AlphaFoldDB" id="A0A4C1VMM4"/>
<dbReference type="GO" id="GO:0003964">
    <property type="term" value="F:RNA-directed DNA polymerase activity"/>
    <property type="evidence" value="ECO:0007669"/>
    <property type="project" value="UniProtKB-KW"/>
</dbReference>
<dbReference type="EMBL" id="BGZK01000358">
    <property type="protein sequence ID" value="GBP39015.1"/>
    <property type="molecule type" value="Genomic_DNA"/>
</dbReference>
<evidence type="ECO:0000313" key="2">
    <source>
        <dbReference type="EMBL" id="GBP39015.1"/>
    </source>
</evidence>
<dbReference type="OrthoDB" id="6627393at2759"/>
<keyword evidence="2" id="KW-0695">RNA-directed DNA polymerase</keyword>
<organism evidence="2 3">
    <name type="scientific">Eumeta variegata</name>
    <name type="common">Bagworm moth</name>
    <name type="synonym">Eumeta japonica</name>
    <dbReference type="NCBI Taxonomy" id="151549"/>
    <lineage>
        <taxon>Eukaryota</taxon>
        <taxon>Metazoa</taxon>
        <taxon>Ecdysozoa</taxon>
        <taxon>Arthropoda</taxon>
        <taxon>Hexapoda</taxon>
        <taxon>Insecta</taxon>
        <taxon>Pterygota</taxon>
        <taxon>Neoptera</taxon>
        <taxon>Endopterygota</taxon>
        <taxon>Lepidoptera</taxon>
        <taxon>Glossata</taxon>
        <taxon>Ditrysia</taxon>
        <taxon>Tineoidea</taxon>
        <taxon>Psychidae</taxon>
        <taxon>Oiketicinae</taxon>
        <taxon>Eumeta</taxon>
    </lineage>
</organism>
<sequence length="203" mass="23259">MRSLRAGVPQCSTLSTLLYSTYVNDIPRSSTGVQLALFAYDTPFFLHSNSIANILPRLQRAIDELTQLLRLWRIDVNPDKSASIYFDYNPFFAHAKPDTLHELQVVQNKFCRKAADAPWYVKNSVFHRDLELPTLSKFIKDASVRFFNIASSHPNPLLVSAVSYEPPPLHHFCRRTRNILPDPPDDLTVEVEKVIEVNKMAIY</sequence>
<dbReference type="PROSITE" id="PS50878">
    <property type="entry name" value="RT_POL"/>
    <property type="match status" value="1"/>
</dbReference>
<reference evidence="2 3" key="1">
    <citation type="journal article" date="2019" name="Commun. Biol.">
        <title>The bagworm genome reveals a unique fibroin gene that provides high tensile strength.</title>
        <authorList>
            <person name="Kono N."/>
            <person name="Nakamura H."/>
            <person name="Ohtoshi R."/>
            <person name="Tomita M."/>
            <person name="Numata K."/>
            <person name="Arakawa K."/>
        </authorList>
    </citation>
    <scope>NUCLEOTIDE SEQUENCE [LARGE SCALE GENOMIC DNA]</scope>
</reference>
<gene>
    <name evidence="2" type="primary">pol</name>
    <name evidence="2" type="ORF">EVAR_89237_1</name>
</gene>
<accession>A0A4C1VMM4</accession>
<keyword evidence="3" id="KW-1185">Reference proteome</keyword>
<proteinExistence type="predicted"/>
<keyword evidence="2" id="KW-0548">Nucleotidyltransferase</keyword>
<protein>
    <submittedName>
        <fullName evidence="2">RNA-directed DNA polymerase from mobile element jockey</fullName>
    </submittedName>
</protein>
<evidence type="ECO:0000259" key="1">
    <source>
        <dbReference type="PROSITE" id="PS50878"/>
    </source>
</evidence>
<name>A0A4C1VMM4_EUMVA</name>
<evidence type="ECO:0000313" key="3">
    <source>
        <dbReference type="Proteomes" id="UP000299102"/>
    </source>
</evidence>
<keyword evidence="2" id="KW-0808">Transferase</keyword>